<dbReference type="PANTHER" id="PTHR38120:SF1">
    <property type="entry name" value="M PROTEIN, SEROTYPE 2.1"/>
    <property type="match status" value="1"/>
</dbReference>
<evidence type="ECO:0000313" key="2">
    <source>
        <dbReference type="EMBL" id="CZR66095.1"/>
    </source>
</evidence>
<feature type="compositionally biased region" description="Polar residues" evidence="1">
    <location>
        <begin position="672"/>
        <end position="688"/>
    </location>
</feature>
<feature type="compositionally biased region" description="Acidic residues" evidence="1">
    <location>
        <begin position="530"/>
        <end position="544"/>
    </location>
</feature>
<name>A0A1L7XM14_9HELO</name>
<dbReference type="STRING" id="576137.A0A1L7XM14"/>
<feature type="compositionally biased region" description="Polar residues" evidence="1">
    <location>
        <begin position="475"/>
        <end position="491"/>
    </location>
</feature>
<feature type="compositionally biased region" description="Polar residues" evidence="1">
    <location>
        <begin position="499"/>
        <end position="510"/>
    </location>
</feature>
<reference evidence="2 3" key="1">
    <citation type="submission" date="2016-03" db="EMBL/GenBank/DDBJ databases">
        <authorList>
            <person name="Ploux O."/>
        </authorList>
    </citation>
    <scope>NUCLEOTIDE SEQUENCE [LARGE SCALE GENOMIC DNA]</scope>
    <source>
        <strain evidence="2 3">UAMH 11012</strain>
    </source>
</reference>
<gene>
    <name evidence="2" type="ORF">PAC_15996</name>
</gene>
<evidence type="ECO:0000313" key="3">
    <source>
        <dbReference type="Proteomes" id="UP000184330"/>
    </source>
</evidence>
<feature type="compositionally biased region" description="Polar residues" evidence="1">
    <location>
        <begin position="641"/>
        <end position="655"/>
    </location>
</feature>
<dbReference type="EMBL" id="FJOG01000034">
    <property type="protein sequence ID" value="CZR66095.1"/>
    <property type="molecule type" value="Genomic_DNA"/>
</dbReference>
<protein>
    <submittedName>
        <fullName evidence="2">Uncharacterized protein</fullName>
    </submittedName>
</protein>
<keyword evidence="3" id="KW-1185">Reference proteome</keyword>
<sequence length="730" mass="81633">MSTPRKQKICPSSLNAHGIFYDIAVVDDDVAEALPAHVNIVREGVLDFDAFLIRDATWEGLPLENRHRYDDIPKSAYRDDDNMEKWEHKKLRYFIDTAKNLSDGAQRLRDDLCLEPKWQQLFCNTVFKERKDAVPRREPLSNSCPRLSISAMTHIACTSDGEELWDEAHSTRRLNVLRTPLPTIPKPDIYCGFPVYDSQRYNTYGFWKDDFIQNFTVKTLSDLREKGMCSTTTSAVAKRLAERMKPGKAGELIPPHHLLCFPFAVIELKRRKQGNNNELVTEVYRQAANASSTALCMMENLAKFAEITKNSQHIPPIVAVTCTGGDTKVWLAYSCPSSNNQRDHQIKCIWEGSLCKIWDAIQFCRIIDNISSWAQFILRPKISQYIDQWRARHLSGPLSGVHNLRLRLEQEPDLLPVVHLVERQLNSLNISSSSELPELVRLILTVKGVLLSATQKVTHSREEQEEIASSSSQSTFVHGNTSHQAVSSTVVENRRLFISPSNEPEITTPPSNTPPPGVQKATQTTRAPDNEDDNDDDDDDEEPSNETVIAEWNDNHGSHTSPAPKWHLSNHDNYSRLTAELKSQKDQNKALTLYINKIIERLLQCKDANVILDQSSDFKPGAATNTDKELSPPPPPKEQASGASIFQRPPSTSFTAKPKSHGRIPPSPLFGSLTTSSNKPATVSTTASFETSTKIISGLEPSRPSEGPGVSCWSRVVVPNSPSICSIAQG</sequence>
<accession>A0A1L7XM14</accession>
<dbReference type="AlphaFoldDB" id="A0A1L7XM14"/>
<evidence type="ECO:0000256" key="1">
    <source>
        <dbReference type="SAM" id="MobiDB-lite"/>
    </source>
</evidence>
<dbReference type="Proteomes" id="UP000184330">
    <property type="component" value="Unassembled WGS sequence"/>
</dbReference>
<feature type="region of interest" description="Disordered" evidence="1">
    <location>
        <begin position="618"/>
        <end position="688"/>
    </location>
</feature>
<proteinExistence type="predicted"/>
<organism evidence="2 3">
    <name type="scientific">Phialocephala subalpina</name>
    <dbReference type="NCBI Taxonomy" id="576137"/>
    <lineage>
        <taxon>Eukaryota</taxon>
        <taxon>Fungi</taxon>
        <taxon>Dikarya</taxon>
        <taxon>Ascomycota</taxon>
        <taxon>Pezizomycotina</taxon>
        <taxon>Leotiomycetes</taxon>
        <taxon>Helotiales</taxon>
        <taxon>Mollisiaceae</taxon>
        <taxon>Phialocephala</taxon>
        <taxon>Phialocephala fortinii species complex</taxon>
    </lineage>
</organism>
<feature type="region of interest" description="Disordered" evidence="1">
    <location>
        <begin position="550"/>
        <end position="569"/>
    </location>
</feature>
<dbReference type="OrthoDB" id="5081713at2759"/>
<feature type="region of interest" description="Disordered" evidence="1">
    <location>
        <begin position="456"/>
        <end position="544"/>
    </location>
</feature>
<dbReference type="PANTHER" id="PTHR38120">
    <property type="entry name" value="EXPRESSED PROTEIN"/>
    <property type="match status" value="1"/>
</dbReference>